<evidence type="ECO:0000313" key="4">
    <source>
        <dbReference type="Proteomes" id="UP000702544"/>
    </source>
</evidence>
<evidence type="ECO:0000313" key="3">
    <source>
        <dbReference type="EMBL" id="NIR75653.1"/>
    </source>
</evidence>
<organism evidence="3 4">
    <name type="scientific">Candidatus Kutchimonas denitrificans</name>
    <dbReference type="NCBI Taxonomy" id="3056748"/>
    <lineage>
        <taxon>Bacteria</taxon>
        <taxon>Pseudomonadati</taxon>
        <taxon>Gemmatimonadota</taxon>
        <taxon>Gemmatimonadia</taxon>
        <taxon>Candidatus Palauibacterales</taxon>
        <taxon>Candidatus Palauibacteraceae</taxon>
        <taxon>Candidatus Kutchimonas</taxon>
    </lineage>
</organism>
<dbReference type="EMBL" id="JAACAK010000088">
    <property type="protein sequence ID" value="NIR75653.1"/>
    <property type="molecule type" value="Genomic_DNA"/>
</dbReference>
<keyword evidence="1" id="KW-0812">Transmembrane</keyword>
<dbReference type="Pfam" id="PF02518">
    <property type="entry name" value="HATPase_c"/>
    <property type="match status" value="1"/>
</dbReference>
<dbReference type="InterPro" id="IPR003594">
    <property type="entry name" value="HATPase_dom"/>
</dbReference>
<feature type="domain" description="Histidine kinase" evidence="2">
    <location>
        <begin position="194"/>
        <end position="354"/>
    </location>
</feature>
<dbReference type="PANTHER" id="PTHR34220">
    <property type="entry name" value="SENSOR HISTIDINE KINASE YPDA"/>
    <property type="match status" value="1"/>
</dbReference>
<keyword evidence="3" id="KW-0808">Transferase</keyword>
<evidence type="ECO:0000259" key="2">
    <source>
        <dbReference type="PROSITE" id="PS50109"/>
    </source>
</evidence>
<feature type="transmembrane region" description="Helical" evidence="1">
    <location>
        <begin position="81"/>
        <end position="98"/>
    </location>
</feature>
<dbReference type="InterPro" id="IPR036890">
    <property type="entry name" value="HATPase_C_sf"/>
</dbReference>
<dbReference type="SMART" id="SM00387">
    <property type="entry name" value="HATPase_c"/>
    <property type="match status" value="1"/>
</dbReference>
<keyword evidence="1" id="KW-1133">Transmembrane helix</keyword>
<dbReference type="PANTHER" id="PTHR34220:SF7">
    <property type="entry name" value="SENSOR HISTIDINE KINASE YPDA"/>
    <property type="match status" value="1"/>
</dbReference>
<keyword evidence="3" id="KW-0418">Kinase</keyword>
<sequence length="370" mass="41375">MAKPDVRRTAAFVLLAATVLGLLFASRTYITSTFYPDRGIGFGEALVPALADWYAWALLAPAMYWLVVRAPIEMAHLARRVALYLAAGAAIATVKFGLDYLVSALLLNNPISLSLPSFIYRFYANFMTYWVLIAVAHAIEYGRKYRDRRLRASQLEARLAQVQLEILRMQLQPHFLFNTLHAISTLMHRDVDAADRMLVQLGDLLRLTIDKIGVQEVSLKEELDFLRGYLEIEQTRFQDRLTVAIEIEPETLDARVPNLILQPIVENSIRHAVAPRSAAGRIEVRSRREDGRLHLSVRDDGPGIDDADAVRKEGVGLSNIRARLEGWYGPDYDLALENHPDGGLVVTLSIPYRVDDSKAARAGAAAKASR</sequence>
<feature type="transmembrane region" description="Helical" evidence="1">
    <location>
        <begin position="118"/>
        <end position="139"/>
    </location>
</feature>
<dbReference type="SUPFAM" id="SSF55874">
    <property type="entry name" value="ATPase domain of HSP90 chaperone/DNA topoisomerase II/histidine kinase"/>
    <property type="match status" value="1"/>
</dbReference>
<comment type="caution">
    <text evidence="3">The sequence shown here is derived from an EMBL/GenBank/DDBJ whole genome shotgun (WGS) entry which is preliminary data.</text>
</comment>
<dbReference type="Pfam" id="PF06580">
    <property type="entry name" value="His_kinase"/>
    <property type="match status" value="1"/>
</dbReference>
<dbReference type="GO" id="GO:0000155">
    <property type="term" value="F:phosphorelay sensor kinase activity"/>
    <property type="evidence" value="ECO:0007669"/>
    <property type="project" value="InterPro"/>
</dbReference>
<proteinExistence type="predicted"/>
<dbReference type="InterPro" id="IPR050640">
    <property type="entry name" value="Bact_2-comp_sensor_kinase"/>
</dbReference>
<reference evidence="3 4" key="1">
    <citation type="submission" date="2020-01" db="EMBL/GenBank/DDBJ databases">
        <title>Genomes assembled from Gulf of Kutch pelagic sediment metagenomes.</title>
        <authorList>
            <person name="Chandrashekar M."/>
            <person name="Mahajan M.S."/>
            <person name="Dave K.J."/>
            <person name="Vatsa P."/>
            <person name="Nathani N.M."/>
        </authorList>
    </citation>
    <scope>NUCLEOTIDE SEQUENCE [LARGE SCALE GENOMIC DNA]</scope>
    <source>
        <strain evidence="3">KS3-K002</strain>
    </source>
</reference>
<dbReference type="AlphaFoldDB" id="A0AAE4Z8K3"/>
<dbReference type="PROSITE" id="PS50109">
    <property type="entry name" value="HIS_KIN"/>
    <property type="match status" value="1"/>
</dbReference>
<evidence type="ECO:0000256" key="1">
    <source>
        <dbReference type="SAM" id="Phobius"/>
    </source>
</evidence>
<accession>A0AAE4Z8K3</accession>
<keyword evidence="1" id="KW-0472">Membrane</keyword>
<dbReference type="Proteomes" id="UP000702544">
    <property type="component" value="Unassembled WGS sequence"/>
</dbReference>
<feature type="transmembrane region" description="Helical" evidence="1">
    <location>
        <begin position="53"/>
        <end position="72"/>
    </location>
</feature>
<dbReference type="GO" id="GO:0016020">
    <property type="term" value="C:membrane"/>
    <property type="evidence" value="ECO:0007669"/>
    <property type="project" value="InterPro"/>
</dbReference>
<dbReference type="InterPro" id="IPR005467">
    <property type="entry name" value="His_kinase_dom"/>
</dbReference>
<dbReference type="Gene3D" id="3.30.565.10">
    <property type="entry name" value="Histidine kinase-like ATPase, C-terminal domain"/>
    <property type="match status" value="1"/>
</dbReference>
<dbReference type="InterPro" id="IPR010559">
    <property type="entry name" value="Sig_transdc_His_kin_internal"/>
</dbReference>
<gene>
    <name evidence="3" type="ORF">GWO12_11170</name>
</gene>
<name>A0AAE4Z8K3_9BACT</name>
<protein>
    <submittedName>
        <fullName evidence="3">Histidine kinase</fullName>
    </submittedName>
</protein>